<accession>A0A316HRY3</accession>
<name>A0A316HRY3_9PSEU</name>
<dbReference type="AlphaFoldDB" id="A0A316HRY3"/>
<dbReference type="EMBL" id="QGHB01000011">
    <property type="protein sequence ID" value="PWK83216.1"/>
    <property type="molecule type" value="Genomic_DNA"/>
</dbReference>
<sequence length="50" mass="5100">MMAARGGPAGAAIDVPMYEAPELIELGGVVDLTNGTAADDTADMATAKYW</sequence>
<evidence type="ECO:0000313" key="1">
    <source>
        <dbReference type="EMBL" id="PWK83216.1"/>
    </source>
</evidence>
<dbReference type="RefSeq" id="WP_233440043.1">
    <property type="nucleotide sequence ID" value="NZ_QGHB01000011.1"/>
</dbReference>
<proteinExistence type="predicted"/>
<evidence type="ECO:0000313" key="2">
    <source>
        <dbReference type="Proteomes" id="UP000246005"/>
    </source>
</evidence>
<reference evidence="1 2" key="1">
    <citation type="submission" date="2018-05" db="EMBL/GenBank/DDBJ databases">
        <title>Genomic Encyclopedia of Type Strains, Phase IV (KMG-IV): sequencing the most valuable type-strain genomes for metagenomic binning, comparative biology and taxonomic classification.</title>
        <authorList>
            <person name="Goeker M."/>
        </authorList>
    </citation>
    <scope>NUCLEOTIDE SEQUENCE [LARGE SCALE GENOMIC DNA]</scope>
    <source>
        <strain evidence="1 2">DSM 45480</strain>
    </source>
</reference>
<organism evidence="1 2">
    <name type="scientific">Lentzea atacamensis</name>
    <dbReference type="NCBI Taxonomy" id="531938"/>
    <lineage>
        <taxon>Bacteria</taxon>
        <taxon>Bacillati</taxon>
        <taxon>Actinomycetota</taxon>
        <taxon>Actinomycetes</taxon>
        <taxon>Pseudonocardiales</taxon>
        <taxon>Pseudonocardiaceae</taxon>
        <taxon>Lentzea</taxon>
    </lineage>
</organism>
<dbReference type="NCBIfam" id="NF033521">
    <property type="entry name" value="lasso_leader_L3"/>
    <property type="match status" value="1"/>
</dbReference>
<comment type="caution">
    <text evidence="1">The sequence shown here is derived from an EMBL/GenBank/DDBJ whole genome shotgun (WGS) entry which is preliminary data.</text>
</comment>
<protein>
    <submittedName>
        <fullName evidence="1">Uncharacterized protein</fullName>
    </submittedName>
</protein>
<gene>
    <name evidence="1" type="ORF">C8D88_111101</name>
</gene>
<dbReference type="Proteomes" id="UP000246005">
    <property type="component" value="Unassembled WGS sequence"/>
</dbReference>